<dbReference type="InterPro" id="IPR043129">
    <property type="entry name" value="ATPase_NBD"/>
</dbReference>
<gene>
    <name evidence="2" type="ORF">H9639_14815</name>
</gene>
<dbReference type="SUPFAM" id="SSF53067">
    <property type="entry name" value="Actin-like ATPase domain"/>
    <property type="match status" value="1"/>
</dbReference>
<reference evidence="2 3" key="1">
    <citation type="submission" date="2020-08" db="EMBL/GenBank/DDBJ databases">
        <title>A Genomic Blueprint of the Chicken Gut Microbiome.</title>
        <authorList>
            <person name="Gilroy R."/>
            <person name="Ravi A."/>
            <person name="Getino M."/>
            <person name="Pursley I."/>
            <person name="Horton D.L."/>
            <person name="Alikhan N.-F."/>
            <person name="Baker D."/>
            <person name="Gharbi K."/>
            <person name="Hall N."/>
            <person name="Watson M."/>
            <person name="Adriaenssens E.M."/>
            <person name="Foster-Nyarko E."/>
            <person name="Jarju S."/>
            <person name="Secka A."/>
            <person name="Antonio M."/>
            <person name="Oren A."/>
            <person name="Chaudhuri R."/>
            <person name="La Ragione R.M."/>
            <person name="Hildebrand F."/>
            <person name="Pallen M.J."/>
        </authorList>
    </citation>
    <scope>NUCLEOTIDE SEQUENCE [LARGE SCALE GENOMIC DNA]</scope>
    <source>
        <strain evidence="2 3">Sa2CUA1</strain>
    </source>
</reference>
<comment type="similarity">
    <text evidence="1">Belongs to the ROK (NagC/XylR) family.</text>
</comment>
<dbReference type="Proteomes" id="UP000609874">
    <property type="component" value="Unassembled WGS sequence"/>
</dbReference>
<evidence type="ECO:0000313" key="3">
    <source>
        <dbReference type="Proteomes" id="UP000609874"/>
    </source>
</evidence>
<comment type="caution">
    <text evidence="2">The sequence shown here is derived from an EMBL/GenBank/DDBJ whole genome shotgun (WGS) entry which is preliminary data.</text>
</comment>
<protein>
    <submittedName>
        <fullName evidence="2">ROK family protein</fullName>
    </submittedName>
</protein>
<accession>A0ABR8UVM3</accession>
<dbReference type="EMBL" id="JACSQD010000007">
    <property type="protein sequence ID" value="MBD7996568.1"/>
    <property type="molecule type" value="Genomic_DNA"/>
</dbReference>
<dbReference type="Pfam" id="PF00480">
    <property type="entry name" value="ROK"/>
    <property type="match status" value="1"/>
</dbReference>
<dbReference type="PANTHER" id="PTHR18964">
    <property type="entry name" value="ROK (REPRESSOR, ORF, KINASE) FAMILY"/>
    <property type="match status" value="1"/>
</dbReference>
<evidence type="ECO:0000313" key="2">
    <source>
        <dbReference type="EMBL" id="MBD7996568.1"/>
    </source>
</evidence>
<name>A0ABR8UVM3_9MICC</name>
<keyword evidence="3" id="KW-1185">Reference proteome</keyword>
<dbReference type="InterPro" id="IPR000600">
    <property type="entry name" value="ROK"/>
</dbReference>
<dbReference type="PANTHER" id="PTHR18964:SF149">
    <property type="entry name" value="BIFUNCTIONAL UDP-N-ACETYLGLUCOSAMINE 2-EPIMERASE_N-ACETYLMANNOSAMINE KINASE"/>
    <property type="match status" value="1"/>
</dbReference>
<dbReference type="Gene3D" id="3.30.420.40">
    <property type="match status" value="2"/>
</dbReference>
<organism evidence="2 3">
    <name type="scientific">Arthrobacter gallicola</name>
    <dbReference type="NCBI Taxonomy" id="2762225"/>
    <lineage>
        <taxon>Bacteria</taxon>
        <taxon>Bacillati</taxon>
        <taxon>Actinomycetota</taxon>
        <taxon>Actinomycetes</taxon>
        <taxon>Micrococcales</taxon>
        <taxon>Micrococcaceae</taxon>
        <taxon>Arthrobacter</taxon>
    </lineage>
</organism>
<sequence>MPQEGQGLVLALDVGGTDIKVALQDAAGGFHGLRRLPTPLDPYRPGDVIVERVAGLVREYRDQAGGSPIRSIGLVVPGLVDEDAGVGILSANLGWRSYPFSRMVQEATGLPVAFGHDVGMAGDAEMRLGAGRGLRDVVVIIIGTGIAGALFCDGRRVLGGGFAGEIGHAPVPGGLQCACGATGCLETLASAGAIARRYTEASGRPVAGAAEVLAAAGAGDKDARSVWNEGVEALAVALSQMVAVLGSEAVILGGGLSQAGSALLEPLGQRVDSLLSFHRRPRLLRSVLGQDAGLMGAGLRARDLLAEPR</sequence>
<proteinExistence type="inferred from homology"/>
<evidence type="ECO:0000256" key="1">
    <source>
        <dbReference type="ARBA" id="ARBA00006479"/>
    </source>
</evidence>